<keyword evidence="3" id="KW-1185">Reference proteome</keyword>
<evidence type="ECO:0000313" key="2">
    <source>
        <dbReference type="EMBL" id="MBL1096483.1"/>
    </source>
</evidence>
<dbReference type="Gene3D" id="1.10.260.40">
    <property type="entry name" value="lambda repressor-like DNA-binding domains"/>
    <property type="match status" value="1"/>
</dbReference>
<dbReference type="Pfam" id="PF19054">
    <property type="entry name" value="DUF5753"/>
    <property type="match status" value="1"/>
</dbReference>
<dbReference type="RefSeq" id="WP_201872810.1">
    <property type="nucleotide sequence ID" value="NZ_JAERRF010000004.1"/>
</dbReference>
<dbReference type="InterPro" id="IPR010982">
    <property type="entry name" value="Lambda_DNA-bd_dom_sf"/>
</dbReference>
<dbReference type="PROSITE" id="PS50943">
    <property type="entry name" value="HTH_CROC1"/>
    <property type="match status" value="1"/>
</dbReference>
<dbReference type="SUPFAM" id="SSF47413">
    <property type="entry name" value="lambda repressor-like DNA-binding domains"/>
    <property type="match status" value="1"/>
</dbReference>
<dbReference type="Proteomes" id="UP000634229">
    <property type="component" value="Unassembled WGS sequence"/>
</dbReference>
<dbReference type="InterPro" id="IPR043917">
    <property type="entry name" value="DUF5753"/>
</dbReference>
<sequence length="276" mass="31002">MAESANNNEPEPSDGLRAFGAVVKVFRERAGLTQEELAPLVRYSPQTVASIEQGRRFPQQDFVERAEDVLDAFGVLRAAAKYLARRKGLASWFRQWAGLEEQAISLCTYECRVVPGLLQTEAYARAVTVSVPPPPEEEQVEQRVDARLARQQLLHRKPPIAFSFIVEQALLERHTGGVDVTKELIDRLLEVAELWNIELQIMPLRQPFHAGLDGPLQLLETADNGWLGYIEGQRHSQLVSDRKDVSALLQRYAKMRSQALTPEDSAGLLKRIRGAL</sequence>
<dbReference type="CDD" id="cd00093">
    <property type="entry name" value="HTH_XRE"/>
    <property type="match status" value="1"/>
</dbReference>
<gene>
    <name evidence="2" type="ORF">JK363_07370</name>
</gene>
<proteinExistence type="predicted"/>
<dbReference type="InterPro" id="IPR001387">
    <property type="entry name" value="Cro/C1-type_HTH"/>
</dbReference>
<dbReference type="Pfam" id="PF13560">
    <property type="entry name" value="HTH_31"/>
    <property type="match status" value="1"/>
</dbReference>
<reference evidence="2 3" key="1">
    <citation type="submission" date="2021-01" db="EMBL/GenBank/DDBJ databases">
        <title>WGS of actinomycetes isolated from Thailand.</title>
        <authorList>
            <person name="Thawai C."/>
        </authorList>
    </citation>
    <scope>NUCLEOTIDE SEQUENCE [LARGE SCALE GENOMIC DNA]</scope>
    <source>
        <strain evidence="2 3">CA1R205</strain>
    </source>
</reference>
<dbReference type="EMBL" id="JAERRF010000004">
    <property type="protein sequence ID" value="MBL1096483.1"/>
    <property type="molecule type" value="Genomic_DNA"/>
</dbReference>
<name>A0ABS1N8T7_9ACTN</name>
<evidence type="ECO:0000313" key="3">
    <source>
        <dbReference type="Proteomes" id="UP000634229"/>
    </source>
</evidence>
<feature type="domain" description="HTH cro/C1-type" evidence="1">
    <location>
        <begin position="23"/>
        <end position="76"/>
    </location>
</feature>
<comment type="caution">
    <text evidence="2">The sequence shown here is derived from an EMBL/GenBank/DDBJ whole genome shotgun (WGS) entry which is preliminary data.</text>
</comment>
<evidence type="ECO:0000259" key="1">
    <source>
        <dbReference type="PROSITE" id="PS50943"/>
    </source>
</evidence>
<dbReference type="SMART" id="SM00530">
    <property type="entry name" value="HTH_XRE"/>
    <property type="match status" value="1"/>
</dbReference>
<organism evidence="2 3">
    <name type="scientific">Streptomyces coffeae</name>
    <dbReference type="NCBI Taxonomy" id="621382"/>
    <lineage>
        <taxon>Bacteria</taxon>
        <taxon>Bacillati</taxon>
        <taxon>Actinomycetota</taxon>
        <taxon>Actinomycetes</taxon>
        <taxon>Kitasatosporales</taxon>
        <taxon>Streptomycetaceae</taxon>
        <taxon>Streptomyces</taxon>
    </lineage>
</organism>
<protein>
    <submittedName>
        <fullName evidence="2">Helix-turn-helix transcriptional regulator</fullName>
    </submittedName>
</protein>
<accession>A0ABS1N8T7</accession>